<protein>
    <submittedName>
        <fullName evidence="2">Uncharacterized protein</fullName>
    </submittedName>
</protein>
<keyword evidence="1" id="KW-0472">Membrane</keyword>
<dbReference type="EMBL" id="BPLR01002326">
    <property type="protein sequence ID" value="GIX72518.1"/>
    <property type="molecule type" value="Genomic_DNA"/>
</dbReference>
<proteinExistence type="predicted"/>
<organism evidence="2 3">
    <name type="scientific">Caerostris extrusa</name>
    <name type="common">Bark spider</name>
    <name type="synonym">Caerostris bankana</name>
    <dbReference type="NCBI Taxonomy" id="172846"/>
    <lineage>
        <taxon>Eukaryota</taxon>
        <taxon>Metazoa</taxon>
        <taxon>Ecdysozoa</taxon>
        <taxon>Arthropoda</taxon>
        <taxon>Chelicerata</taxon>
        <taxon>Arachnida</taxon>
        <taxon>Araneae</taxon>
        <taxon>Araneomorphae</taxon>
        <taxon>Entelegynae</taxon>
        <taxon>Araneoidea</taxon>
        <taxon>Araneidae</taxon>
        <taxon>Caerostris</taxon>
    </lineage>
</organism>
<feature type="transmembrane region" description="Helical" evidence="1">
    <location>
        <begin position="42"/>
        <end position="60"/>
    </location>
</feature>
<evidence type="ECO:0000256" key="1">
    <source>
        <dbReference type="SAM" id="Phobius"/>
    </source>
</evidence>
<reference evidence="2 3" key="1">
    <citation type="submission" date="2021-06" db="EMBL/GenBank/DDBJ databases">
        <title>Caerostris extrusa draft genome.</title>
        <authorList>
            <person name="Kono N."/>
            <person name="Arakawa K."/>
        </authorList>
    </citation>
    <scope>NUCLEOTIDE SEQUENCE [LARGE SCALE GENOMIC DNA]</scope>
</reference>
<comment type="caution">
    <text evidence="2">The sequence shown here is derived from an EMBL/GenBank/DDBJ whole genome shotgun (WGS) entry which is preliminary data.</text>
</comment>
<name>A0AAV4MJK9_CAEEX</name>
<sequence>MLLTTHTTLTAFLAEAVLCTVFFLSFELLASQSALSTMQHKNGIHFLLPFCAAMFSGSYWPGMLGAGCCDIFIFIDVNVVNQVEQPRKEEKVSSSIR</sequence>
<feature type="transmembrane region" description="Helical" evidence="1">
    <location>
        <begin position="12"/>
        <end position="30"/>
    </location>
</feature>
<evidence type="ECO:0000313" key="3">
    <source>
        <dbReference type="Proteomes" id="UP001054945"/>
    </source>
</evidence>
<evidence type="ECO:0000313" key="2">
    <source>
        <dbReference type="EMBL" id="GIX72518.1"/>
    </source>
</evidence>
<keyword evidence="3" id="KW-1185">Reference proteome</keyword>
<gene>
    <name evidence="2" type="ORF">CEXT_626831</name>
</gene>
<keyword evidence="1" id="KW-0812">Transmembrane</keyword>
<keyword evidence="1" id="KW-1133">Transmembrane helix</keyword>
<dbReference type="Proteomes" id="UP001054945">
    <property type="component" value="Unassembled WGS sequence"/>
</dbReference>
<dbReference type="AlphaFoldDB" id="A0AAV4MJK9"/>
<accession>A0AAV4MJK9</accession>